<evidence type="ECO:0008006" key="4">
    <source>
        <dbReference type="Google" id="ProtNLM"/>
    </source>
</evidence>
<sequence>MLRLVSVVGALVVIGTVTPTPHAAAHPFGDPSVAQVDLEAPDTVRVTWRFGMSDDLTYLAQWLDLLPPERFMLDGAVFFEPADQDLLATSTAFADYLLEQVSVTTADGACTGTVVDIAHLVDAGVTLDFACPGTVSEAQVELAMLTDMNPAYKTMASGPEGQKQVYDGGQETHVWALAAAGGAGTSTAPDLGRSAAVQTGSVLGAVALVSVLGGLVWHRRREKQGMR</sequence>
<evidence type="ECO:0000313" key="3">
    <source>
        <dbReference type="Proteomes" id="UP000604001"/>
    </source>
</evidence>
<evidence type="ECO:0000313" key="2">
    <source>
        <dbReference type="EMBL" id="MBC2959482.1"/>
    </source>
</evidence>
<keyword evidence="1" id="KW-0472">Membrane</keyword>
<dbReference type="RefSeq" id="WP_186344761.1">
    <property type="nucleotide sequence ID" value="NZ_BMMR01000002.1"/>
</dbReference>
<organism evidence="2 3">
    <name type="scientific">Nocardioides deserti</name>
    <dbReference type="NCBI Taxonomy" id="1588644"/>
    <lineage>
        <taxon>Bacteria</taxon>
        <taxon>Bacillati</taxon>
        <taxon>Actinomycetota</taxon>
        <taxon>Actinomycetes</taxon>
        <taxon>Propionibacteriales</taxon>
        <taxon>Nocardioidaceae</taxon>
        <taxon>Nocardioides</taxon>
    </lineage>
</organism>
<protein>
    <recommendedName>
        <fullName evidence="4">LPXTG cell wall anchor domain-containing protein</fullName>
    </recommendedName>
</protein>
<keyword evidence="3" id="KW-1185">Reference proteome</keyword>
<name>A0ABR6U4X5_9ACTN</name>
<comment type="caution">
    <text evidence="2">The sequence shown here is derived from an EMBL/GenBank/DDBJ whole genome shotgun (WGS) entry which is preliminary data.</text>
</comment>
<reference evidence="2 3" key="1">
    <citation type="submission" date="2020-08" db="EMBL/GenBank/DDBJ databases">
        <title>novel species in genus Nocardioides.</title>
        <authorList>
            <person name="Zhang G."/>
        </authorList>
    </citation>
    <scope>NUCLEOTIDE SEQUENCE [LARGE SCALE GENOMIC DNA]</scope>
    <source>
        <strain evidence="2 3">SC8A-24</strain>
    </source>
</reference>
<gene>
    <name evidence="2" type="ORF">H7344_04145</name>
</gene>
<dbReference type="EMBL" id="JACMYC010000002">
    <property type="protein sequence ID" value="MBC2959482.1"/>
    <property type="molecule type" value="Genomic_DNA"/>
</dbReference>
<keyword evidence="1" id="KW-0812">Transmembrane</keyword>
<dbReference type="Proteomes" id="UP000604001">
    <property type="component" value="Unassembled WGS sequence"/>
</dbReference>
<feature type="transmembrane region" description="Helical" evidence="1">
    <location>
        <begin position="195"/>
        <end position="217"/>
    </location>
</feature>
<evidence type="ECO:0000256" key="1">
    <source>
        <dbReference type="SAM" id="Phobius"/>
    </source>
</evidence>
<keyword evidence="1" id="KW-1133">Transmembrane helix</keyword>
<proteinExistence type="predicted"/>
<accession>A0ABR6U4X5</accession>